<organism evidence="5 6">
    <name type="scientific">Rhodothermus marinus (strain ATCC 43812 / DSM 4252 / R-10)</name>
    <name type="common">Rhodothermus obamensis</name>
    <dbReference type="NCBI Taxonomy" id="518766"/>
    <lineage>
        <taxon>Bacteria</taxon>
        <taxon>Pseudomonadati</taxon>
        <taxon>Rhodothermota</taxon>
        <taxon>Rhodothermia</taxon>
        <taxon>Rhodothermales</taxon>
        <taxon>Rhodothermaceae</taxon>
        <taxon>Rhodothermus</taxon>
    </lineage>
</organism>
<reference evidence="5 6" key="1">
    <citation type="journal article" date="2009" name="Stand. Genomic Sci.">
        <title>Complete genome sequence of Rhodothermus marinus type strain (R-10).</title>
        <authorList>
            <person name="Nolan M."/>
            <person name="Tindall B.J."/>
            <person name="Pomrenke H."/>
            <person name="Lapidus A."/>
            <person name="Copeland A."/>
            <person name="Glavina Del Rio T."/>
            <person name="Lucas S."/>
            <person name="Chen F."/>
            <person name="Tice H."/>
            <person name="Cheng J.F."/>
            <person name="Saunders E."/>
            <person name="Han C."/>
            <person name="Bruce D."/>
            <person name="Goodwin L."/>
            <person name="Chain P."/>
            <person name="Pitluck S."/>
            <person name="Ovchinikova G."/>
            <person name="Pati A."/>
            <person name="Ivanova N."/>
            <person name="Mavromatis K."/>
            <person name="Chen A."/>
            <person name="Palaniappan K."/>
            <person name="Land M."/>
            <person name="Hauser L."/>
            <person name="Chang Y.J."/>
            <person name="Jeffries C.D."/>
            <person name="Brettin T."/>
            <person name="Goker M."/>
            <person name="Bristow J."/>
            <person name="Eisen J.A."/>
            <person name="Markowitz V."/>
            <person name="Hugenholtz P."/>
            <person name="Kyrpides N.C."/>
            <person name="Klenk H.P."/>
            <person name="Detter J.C."/>
        </authorList>
    </citation>
    <scope>NUCLEOTIDE SEQUENCE [LARGE SCALE GENOMIC DNA]</scope>
    <source>
        <strain evidence="6">ATCC 43812 / DSM 4252 / R-10</strain>
    </source>
</reference>
<dbReference type="Gene3D" id="3.20.20.80">
    <property type="entry name" value="Glycosidases"/>
    <property type="match status" value="1"/>
</dbReference>
<dbReference type="CAZy" id="GH53">
    <property type="family name" value="Glycoside Hydrolase Family 53"/>
</dbReference>
<comment type="catalytic activity">
    <reaction evidence="4">
        <text>The enzyme specifically hydrolyzes (1-&gt;4)-beta-D-galactosidic linkages in type I arabinogalactans.</text>
        <dbReference type="EC" id="3.2.1.89"/>
    </reaction>
</comment>
<dbReference type="InterPro" id="IPR011683">
    <property type="entry name" value="Glyco_hydro_53"/>
</dbReference>
<dbReference type="InterPro" id="IPR017853">
    <property type="entry name" value="GH"/>
</dbReference>
<dbReference type="Proteomes" id="UP000002221">
    <property type="component" value="Chromosome"/>
</dbReference>
<evidence type="ECO:0000256" key="4">
    <source>
        <dbReference type="RuleBase" id="RU361192"/>
    </source>
</evidence>
<dbReference type="STRING" id="518766.Rmar_1480"/>
<dbReference type="EC" id="3.2.1.89" evidence="4"/>
<dbReference type="HOGENOM" id="CLU_011259_2_1_10"/>
<dbReference type="OrthoDB" id="9768786at2"/>
<accession>D0MIQ9</accession>
<dbReference type="KEGG" id="rmr:Rmar_1480"/>
<dbReference type="Gene3D" id="2.60.40.4070">
    <property type="match status" value="1"/>
</dbReference>
<dbReference type="Pfam" id="PF07745">
    <property type="entry name" value="Glyco_hydro_53"/>
    <property type="match status" value="1"/>
</dbReference>
<dbReference type="PANTHER" id="PTHR34983:SF2">
    <property type="entry name" value="ENDO-BETA-1,4-GALACTANASE"/>
    <property type="match status" value="1"/>
</dbReference>
<comment type="similarity">
    <text evidence="1 4">Belongs to the glycosyl hydrolase 53 family.</text>
</comment>
<evidence type="ECO:0000256" key="2">
    <source>
        <dbReference type="ARBA" id="ARBA00022801"/>
    </source>
</evidence>
<dbReference type="AlphaFoldDB" id="D0MIQ9"/>
<dbReference type="GO" id="GO:0045490">
    <property type="term" value="P:pectin catabolic process"/>
    <property type="evidence" value="ECO:0007669"/>
    <property type="project" value="TreeGrafter"/>
</dbReference>
<name>D0MIQ9_RHOM4</name>
<evidence type="ECO:0000256" key="1">
    <source>
        <dbReference type="ARBA" id="ARBA00010687"/>
    </source>
</evidence>
<gene>
    <name evidence="5" type="ordered locus">Rmar_1480</name>
</gene>
<evidence type="ECO:0000256" key="3">
    <source>
        <dbReference type="ARBA" id="ARBA00023295"/>
    </source>
</evidence>
<evidence type="ECO:0000313" key="5">
    <source>
        <dbReference type="EMBL" id="ACY48367.1"/>
    </source>
</evidence>
<keyword evidence="6" id="KW-1185">Reference proteome</keyword>
<dbReference type="EMBL" id="CP001807">
    <property type="protein sequence ID" value="ACY48367.1"/>
    <property type="molecule type" value="Genomic_DNA"/>
</dbReference>
<keyword evidence="3 4" id="KW-0326">Glycosidase</keyword>
<protein>
    <recommendedName>
        <fullName evidence="4">Arabinogalactan endo-beta-1,4-galactanase</fullName>
        <ecNumber evidence="4">3.2.1.89</ecNumber>
    </recommendedName>
</protein>
<dbReference type="SUPFAM" id="SSF51445">
    <property type="entry name" value="(Trans)glycosidases"/>
    <property type="match status" value="1"/>
</dbReference>
<dbReference type="GO" id="GO:0031218">
    <property type="term" value="F:arabinogalactan endo-1,4-beta-galactosidase activity"/>
    <property type="evidence" value="ECO:0007669"/>
    <property type="project" value="UniProtKB-EC"/>
</dbReference>
<evidence type="ECO:0000313" key="6">
    <source>
        <dbReference type="Proteomes" id="UP000002221"/>
    </source>
</evidence>
<dbReference type="NCBIfam" id="TIGR04183">
    <property type="entry name" value="Por_Secre_tail"/>
    <property type="match status" value="1"/>
</dbReference>
<keyword evidence="2 4" id="KW-0378">Hydrolase</keyword>
<dbReference type="RefSeq" id="WP_012843978.1">
    <property type="nucleotide sequence ID" value="NC_013501.1"/>
</dbReference>
<dbReference type="eggNOG" id="COG3867">
    <property type="taxonomic scope" value="Bacteria"/>
</dbReference>
<proteinExistence type="inferred from homology"/>
<dbReference type="InterPro" id="IPR026444">
    <property type="entry name" value="Secre_tail"/>
</dbReference>
<dbReference type="PANTHER" id="PTHR34983">
    <property type="entry name" value="ARABINOGALACTAN ENDO-BETA-1,4-GALACTANASE A"/>
    <property type="match status" value="1"/>
</dbReference>
<dbReference type="GO" id="GO:0015926">
    <property type="term" value="F:glucosidase activity"/>
    <property type="evidence" value="ECO:0007669"/>
    <property type="project" value="InterPro"/>
</dbReference>
<sequence length="492" mass="55696">MQRPRRTWLALGLVSVLLVGHGTARAQAFYFGHDLSYANQMEDCGATFKEGGVEKDIYRIFSDHGTNLVRLRLWVDPTWQRQLQQPPGVKPQYSDLADVREAIARAKAAGMQVLLDFHYSDFWADPGRQVIPARWRSVAHNLEALKDSVYAYTYAVLTTLDREGLMPEIVQVGNENNSGILIHADMDENYNGINPVDWRWSRHAQLFNAAIRAVRDAGAAGSVMPKIALHYAGLNGSVQHFQRLISLGVTDFDIMGLSYYYAFHGGSIAELGATIRELVDRFPDYQIMVLETAYPWTSRNYDALGNLLNTQDPDYYPFSPEMQRTYMVDLTRTVIQAGGKGVVFWEPDWVSTPCRTPWGQGSSFEHVAFFEPGTYNLIANGGIGWTHREWYADLLTTGEAITPETPVLLEAVYPVPFRNRLTVTYRLVRPQQVTVQVLDVLGRIVATLSTGRQPAGLHRLFWQPAALPTGRYLLRVQTSDRTESRWLFYIPE</sequence>